<gene>
    <name evidence="5" type="ORF">SKAU_G00337190</name>
</gene>
<feature type="domain" description="BUB1 N-terminal" evidence="4">
    <location>
        <begin position="72"/>
        <end position="236"/>
    </location>
</feature>
<dbReference type="Gene3D" id="1.10.510.10">
    <property type="entry name" value="Transferase(Phosphotransferase) domain 1"/>
    <property type="match status" value="1"/>
</dbReference>
<feature type="region of interest" description="Disordered" evidence="2">
    <location>
        <begin position="374"/>
        <end position="400"/>
    </location>
</feature>
<dbReference type="FunFam" id="1.25.40.430:FF:000003">
    <property type="entry name" value="Checkpoint serine/threonine-protein kinase BUB1"/>
    <property type="match status" value="1"/>
</dbReference>
<dbReference type="InterPro" id="IPR013212">
    <property type="entry name" value="Mad3/Bub1_I"/>
</dbReference>
<reference evidence="5" key="1">
    <citation type="journal article" date="2023" name="Science">
        <title>Genome structures resolve the early diversification of teleost fishes.</title>
        <authorList>
            <person name="Parey E."/>
            <person name="Louis A."/>
            <person name="Montfort J."/>
            <person name="Bouchez O."/>
            <person name="Roques C."/>
            <person name="Iampietro C."/>
            <person name="Lluch J."/>
            <person name="Castinel A."/>
            <person name="Donnadieu C."/>
            <person name="Desvignes T."/>
            <person name="Floi Bucao C."/>
            <person name="Jouanno E."/>
            <person name="Wen M."/>
            <person name="Mejri S."/>
            <person name="Dirks R."/>
            <person name="Jansen H."/>
            <person name="Henkel C."/>
            <person name="Chen W.J."/>
            <person name="Zahm M."/>
            <person name="Cabau C."/>
            <person name="Klopp C."/>
            <person name="Thompson A.W."/>
            <person name="Robinson-Rechavi M."/>
            <person name="Braasch I."/>
            <person name="Lecointre G."/>
            <person name="Bobe J."/>
            <person name="Postlethwait J.H."/>
            <person name="Berthelot C."/>
            <person name="Roest Crollius H."/>
            <person name="Guiguen Y."/>
        </authorList>
    </citation>
    <scope>NUCLEOTIDE SEQUENCE</scope>
    <source>
        <strain evidence="5">WJC10195</strain>
    </source>
</reference>
<feature type="compositionally biased region" description="Low complexity" evidence="2">
    <location>
        <begin position="703"/>
        <end position="724"/>
    </location>
</feature>
<protein>
    <recommendedName>
        <fullName evidence="4">BUB1 N-terminal domain-containing protein</fullName>
    </recommendedName>
</protein>
<comment type="caution">
    <text evidence="5">The sequence shown here is derived from an EMBL/GenBank/DDBJ whole genome shotgun (WGS) entry which is preliminary data.</text>
</comment>
<keyword evidence="6" id="KW-1185">Reference proteome</keyword>
<name>A0A9Q1IGW6_SYNKA</name>
<evidence type="ECO:0000256" key="3">
    <source>
        <dbReference type="SAM" id="SignalP"/>
    </source>
</evidence>
<feature type="signal peptide" evidence="3">
    <location>
        <begin position="1"/>
        <end position="18"/>
    </location>
</feature>
<accession>A0A9Q1IGW6</accession>
<dbReference type="OrthoDB" id="248495at2759"/>
<keyword evidence="1" id="KW-0175">Coiled coil</keyword>
<dbReference type="SMART" id="SM00777">
    <property type="entry name" value="Mad3_BUB1_I"/>
    <property type="match status" value="1"/>
</dbReference>
<dbReference type="Gene3D" id="1.25.40.430">
    <property type="match status" value="1"/>
</dbReference>
<dbReference type="GO" id="GO:0007094">
    <property type="term" value="P:mitotic spindle assembly checkpoint signaling"/>
    <property type="evidence" value="ECO:0007669"/>
    <property type="project" value="InterPro"/>
</dbReference>
<evidence type="ECO:0000313" key="5">
    <source>
        <dbReference type="EMBL" id="KAJ8341428.1"/>
    </source>
</evidence>
<dbReference type="GO" id="GO:0000776">
    <property type="term" value="C:kinetochore"/>
    <property type="evidence" value="ECO:0007669"/>
    <property type="project" value="UniProtKB-ARBA"/>
</dbReference>
<dbReference type="PROSITE" id="PS51489">
    <property type="entry name" value="BUB1_N"/>
    <property type="match status" value="1"/>
</dbReference>
<feature type="compositionally biased region" description="Low complexity" evidence="2">
    <location>
        <begin position="389"/>
        <end position="400"/>
    </location>
</feature>
<feature type="chain" id="PRO_5040200039" description="BUB1 N-terminal domain-containing protein" evidence="3">
    <location>
        <begin position="19"/>
        <end position="1075"/>
    </location>
</feature>
<feature type="coiled-coil region" evidence="1">
    <location>
        <begin position="435"/>
        <end position="466"/>
    </location>
</feature>
<dbReference type="Proteomes" id="UP001152622">
    <property type="component" value="Chromosome 15"/>
</dbReference>
<keyword evidence="3" id="KW-0732">Signal</keyword>
<dbReference type="Pfam" id="PF08311">
    <property type="entry name" value="Mad3_BUB1_I"/>
    <property type="match status" value="1"/>
</dbReference>
<dbReference type="GO" id="GO:0051754">
    <property type="term" value="P:meiotic sister chromatid cohesion, centromeric"/>
    <property type="evidence" value="ECO:0007669"/>
    <property type="project" value="TreeGrafter"/>
</dbReference>
<dbReference type="GO" id="GO:0004672">
    <property type="term" value="F:protein kinase activity"/>
    <property type="evidence" value="ECO:0007669"/>
    <property type="project" value="TreeGrafter"/>
</dbReference>
<dbReference type="PANTHER" id="PTHR14030:SF25">
    <property type="entry name" value="MITOTIC CHECKPOINT SERINE_THREONINE-PROTEIN KINASE BUB1 BETA"/>
    <property type="match status" value="1"/>
</dbReference>
<dbReference type="InterPro" id="IPR015661">
    <property type="entry name" value="Bub1/Mad3"/>
</dbReference>
<dbReference type="EMBL" id="JAINUF010000015">
    <property type="protein sequence ID" value="KAJ8341428.1"/>
    <property type="molecule type" value="Genomic_DNA"/>
</dbReference>
<dbReference type="InterPro" id="IPR011009">
    <property type="entry name" value="Kinase-like_dom_sf"/>
</dbReference>
<evidence type="ECO:0000313" key="6">
    <source>
        <dbReference type="Proteomes" id="UP001152622"/>
    </source>
</evidence>
<proteinExistence type="predicted"/>
<feature type="region of interest" description="Disordered" evidence="2">
    <location>
        <begin position="700"/>
        <end position="756"/>
    </location>
</feature>
<evidence type="ECO:0000259" key="4">
    <source>
        <dbReference type="PROSITE" id="PS51489"/>
    </source>
</evidence>
<dbReference type="SUPFAM" id="SSF56112">
    <property type="entry name" value="Protein kinase-like (PK-like)"/>
    <property type="match status" value="1"/>
</dbReference>
<dbReference type="PANTHER" id="PTHR14030">
    <property type="entry name" value="MITOTIC CHECKPOINT SERINE/THREONINE-PROTEIN KINASE BUB1"/>
    <property type="match status" value="1"/>
</dbReference>
<feature type="compositionally biased region" description="Basic and acidic residues" evidence="2">
    <location>
        <begin position="377"/>
        <end position="388"/>
    </location>
</feature>
<sequence length="1075" mass="118548">MYWKLLLYILTLTQLCSTSGSIMAEGEAEWELSKENIQPLRQGRAISALHQALSQQQEGSSYTAIQQTTQAFESELRMYSGDDPLDVWDRYIRWTQQTYPQGGKESNLSVLLERAVMRFADEKNYHNDIRYVSLWIKFAENSTEPLDFYTYMHGQGIGIMQAAFYIAWSEEFEKHSNSKKADAIYQEGIKCGAEPRDKLQQYHKAFQARVSRQVVLNMTSGGQGDSPESAQPERLSLAVLKHRGKKKAIVPINRTGASVSHHAHGLNLNLPAATHQAQNSQMVVFNENQAGAAAESFEPRPEQWLAPPVARAKENELMPEKWTNVRMPQKSKFGHSVVVPPSKPNFLPFVEESDQPPAVTPCKINPAVNTVLSARKPSKEENPLERLQEQQQQQSSGQTREQSMYCKELLLSGAAEFCFEELRAERYRKKFALDLEDKEAMLRMVKDELKRQIEEKQRLLLEKSQEAAADHQAQHYATESDVIMYEEHPMPGPSAISEGSATGFKVFDESNASSSGICPLKVYGDSESAGSIPDVEMVQMNEAESNGMPFAVFDESAMCEQPQEVAPMVVSKPSARKPLCAILKPRADVPATRPPSESDGMEGIEPLIEDAIIGSYRNYTLCHIPEDTCDFARAAQLASTPFSGGPNHRPCLSMESGLAEDLSAVSVGTAQDVPTFTSTQDGFDGALRVKKLSPIQEASLEDGSYSGSSVSSSTLSGASSTRTTNLSIKPDLGPSAAAQVNEPNASATEVEDPTSGNVRRRVLGNIDLSSFPNFHKKSGPLPAVNEHEVLSAGDETFVILSGIISSESYAVHFGQTKSSENVVMKVDLHPIPWDFYINTLLRNRLGSDSHKYFSDQSRCFLYDGGCITVSWGHYQGTLQECLAQSPFQENVTALIAIELLELVGQMHSCHLVHGGLRPNTLLLRHRTGCEGLDSVLRAVDFSHSLDLGLQPEVTSVLGHPEAQAFLKQGVLSSSSSPYQMDLLGIAETVHVMLEKRSMQLVCKDSEWELAEDLEVASGNPEDVWCKFFRTILNPGTQSTVTVLLSTDLYSSVEGNLLSCSSIRSSRAVTPVESEL</sequence>
<evidence type="ECO:0000256" key="2">
    <source>
        <dbReference type="SAM" id="MobiDB-lite"/>
    </source>
</evidence>
<dbReference type="GO" id="GO:0005634">
    <property type="term" value="C:nucleus"/>
    <property type="evidence" value="ECO:0007669"/>
    <property type="project" value="TreeGrafter"/>
</dbReference>
<evidence type="ECO:0000256" key="1">
    <source>
        <dbReference type="SAM" id="Coils"/>
    </source>
</evidence>
<organism evidence="5 6">
    <name type="scientific">Synaphobranchus kaupii</name>
    <name type="common">Kaup's arrowtooth eel</name>
    <dbReference type="NCBI Taxonomy" id="118154"/>
    <lineage>
        <taxon>Eukaryota</taxon>
        <taxon>Metazoa</taxon>
        <taxon>Chordata</taxon>
        <taxon>Craniata</taxon>
        <taxon>Vertebrata</taxon>
        <taxon>Euteleostomi</taxon>
        <taxon>Actinopterygii</taxon>
        <taxon>Neopterygii</taxon>
        <taxon>Teleostei</taxon>
        <taxon>Anguilliformes</taxon>
        <taxon>Synaphobranchidae</taxon>
        <taxon>Synaphobranchus</taxon>
    </lineage>
</organism>
<dbReference type="AlphaFoldDB" id="A0A9Q1IGW6"/>